<reference evidence="8 9" key="2">
    <citation type="submission" date="2019-02" db="EMBL/GenBank/DDBJ databases">
        <title>Draft Genome Sequences of Six Type Strains of the Genus Massilia.</title>
        <authorList>
            <person name="Miess H."/>
            <person name="Frediansyhah A."/>
            <person name="Gross H."/>
        </authorList>
    </citation>
    <scope>NUCLEOTIDE SEQUENCE [LARGE SCALE GENOMIC DNA]</scope>
    <source>
        <strain evidence="8 9">DSM 17472</strain>
    </source>
</reference>
<dbReference type="InterPro" id="IPR004839">
    <property type="entry name" value="Aminotransferase_I/II_large"/>
</dbReference>
<dbReference type="GO" id="GO:0003700">
    <property type="term" value="F:DNA-binding transcription factor activity"/>
    <property type="evidence" value="ECO:0007669"/>
    <property type="project" value="InterPro"/>
</dbReference>
<dbReference type="Proteomes" id="UP000292307">
    <property type="component" value="Chromosome"/>
</dbReference>
<keyword evidence="5" id="KW-0804">Transcription</keyword>
<comment type="similarity">
    <text evidence="1">In the C-terminal section; belongs to the class-I pyridoxal-phosphate-dependent aminotransferase family.</text>
</comment>
<evidence type="ECO:0000259" key="6">
    <source>
        <dbReference type="PROSITE" id="PS50949"/>
    </source>
</evidence>
<keyword evidence="4" id="KW-0238">DNA-binding</keyword>
<dbReference type="SUPFAM" id="SSF53383">
    <property type="entry name" value="PLP-dependent transferases"/>
    <property type="match status" value="1"/>
</dbReference>
<evidence type="ECO:0000256" key="2">
    <source>
        <dbReference type="ARBA" id="ARBA00022898"/>
    </source>
</evidence>
<keyword evidence="2" id="KW-0663">Pyridoxal phosphate</keyword>
<dbReference type="Pfam" id="PF00392">
    <property type="entry name" value="GntR"/>
    <property type="match status" value="1"/>
</dbReference>
<dbReference type="SMART" id="SM00345">
    <property type="entry name" value="HTH_GNTR"/>
    <property type="match status" value="1"/>
</dbReference>
<keyword evidence="9" id="KW-1185">Reference proteome</keyword>
<dbReference type="CDD" id="cd07377">
    <property type="entry name" value="WHTH_GntR"/>
    <property type="match status" value="1"/>
</dbReference>
<dbReference type="PANTHER" id="PTHR46577:SF2">
    <property type="entry name" value="TRANSCRIPTIONAL REGULATORY PROTEIN"/>
    <property type="match status" value="1"/>
</dbReference>
<dbReference type="OrthoDB" id="9804020at2"/>
<reference evidence="7" key="3">
    <citation type="submission" date="2022-12" db="EMBL/GenBank/DDBJ databases">
        <authorList>
            <person name="Sun Q."/>
            <person name="Kim S."/>
        </authorList>
    </citation>
    <scope>NUCLEOTIDE SEQUENCE</scope>
    <source>
        <strain evidence="7">KCTC 12343</strain>
    </source>
</reference>
<dbReference type="EMBL" id="CP036401">
    <property type="protein sequence ID" value="QBI03434.1"/>
    <property type="molecule type" value="Genomic_DNA"/>
</dbReference>
<dbReference type="InterPro" id="IPR036390">
    <property type="entry name" value="WH_DNA-bd_sf"/>
</dbReference>
<dbReference type="GO" id="GO:0008483">
    <property type="term" value="F:transaminase activity"/>
    <property type="evidence" value="ECO:0007669"/>
    <property type="project" value="UniProtKB-KW"/>
</dbReference>
<dbReference type="AlphaFoldDB" id="A0A411X3D3"/>
<feature type="domain" description="HTH gntR-type" evidence="6">
    <location>
        <begin position="31"/>
        <end position="99"/>
    </location>
</feature>
<evidence type="ECO:0000256" key="5">
    <source>
        <dbReference type="ARBA" id="ARBA00023163"/>
    </source>
</evidence>
<evidence type="ECO:0000313" key="10">
    <source>
        <dbReference type="Proteomes" id="UP000628442"/>
    </source>
</evidence>
<keyword evidence="8" id="KW-0808">Transferase</keyword>
<dbReference type="InterPro" id="IPR036388">
    <property type="entry name" value="WH-like_DNA-bd_sf"/>
</dbReference>
<dbReference type="Gene3D" id="3.40.640.10">
    <property type="entry name" value="Type I PLP-dependent aspartate aminotransferase-like (Major domain)"/>
    <property type="match status" value="1"/>
</dbReference>
<evidence type="ECO:0000313" key="9">
    <source>
        <dbReference type="Proteomes" id="UP000292307"/>
    </source>
</evidence>
<evidence type="ECO:0000256" key="3">
    <source>
        <dbReference type="ARBA" id="ARBA00023015"/>
    </source>
</evidence>
<dbReference type="InterPro" id="IPR000524">
    <property type="entry name" value="Tscrpt_reg_HTH_GntR"/>
</dbReference>
<keyword evidence="8" id="KW-0032">Aminotransferase</keyword>
<dbReference type="SUPFAM" id="SSF46785">
    <property type="entry name" value="Winged helix' DNA-binding domain"/>
    <property type="match status" value="1"/>
</dbReference>
<dbReference type="EMBL" id="BMWV01000008">
    <property type="protein sequence ID" value="GGY49962.1"/>
    <property type="molecule type" value="Genomic_DNA"/>
</dbReference>
<organism evidence="7 10">
    <name type="scientific">Pseudoduganella albidiflava</name>
    <dbReference type="NCBI Taxonomy" id="321983"/>
    <lineage>
        <taxon>Bacteria</taxon>
        <taxon>Pseudomonadati</taxon>
        <taxon>Pseudomonadota</taxon>
        <taxon>Betaproteobacteria</taxon>
        <taxon>Burkholderiales</taxon>
        <taxon>Oxalobacteraceae</taxon>
        <taxon>Telluria group</taxon>
        <taxon>Pseudoduganella</taxon>
    </lineage>
</organism>
<sequence length="494" mass="53439">MASRRIPAPEAPAPATVAAWPAIVIERASKGSLVDKIVAVLTAMISGKELRIGTKMPSVRQFAKCNGVSTFTVVEAYDRLVNLGLLSSRRGSGYYVARHEIASQLPPAIVAGPATVDALTSDLYSGVADALPVGAGWLPPEWYGEDTILDAVRHAMRIPANRLRGYGHPLGFPALRQHVAAVLTDELFPAEADQVLLTHGATHAFDLVLRTLTRPGDTVFVEDPGYSNLLSLIRHHGCNAVGIPRGEHGLDLEALAARARQAQPKLMFVNTVLQNPLGTSLSQAQAHRLLALAEQFDFWLVEDDIYRDLAGRGEASLAAMDGLRRVIRVGSFSKTLSPVLRVGSICASGSLMPELVRVKMLTGLTTSEVNERAVYHAVTGRAYRRMVDRLVAQLDAGRERTIEALADVGMEPVARPRGGMFVSAGWNVPPAPDCNARTIADAALRAGILLSPDEFFLLRPSTTIWFRFNVAYAHDPVLRAFLQSAFAPLSRRLS</sequence>
<dbReference type="InterPro" id="IPR015421">
    <property type="entry name" value="PyrdxlP-dep_Trfase_major"/>
</dbReference>
<protein>
    <submittedName>
        <fullName evidence="7">GntR family transcriptional regulator</fullName>
    </submittedName>
    <submittedName>
        <fullName evidence="8">PLP-dependent aminotransferase family protein</fullName>
    </submittedName>
</protein>
<dbReference type="Pfam" id="PF00155">
    <property type="entry name" value="Aminotran_1_2"/>
    <property type="match status" value="1"/>
</dbReference>
<dbReference type="InterPro" id="IPR051446">
    <property type="entry name" value="HTH_trans_reg/aminotransferase"/>
</dbReference>
<evidence type="ECO:0000256" key="1">
    <source>
        <dbReference type="ARBA" id="ARBA00005384"/>
    </source>
</evidence>
<dbReference type="PROSITE" id="PS50949">
    <property type="entry name" value="HTH_GNTR"/>
    <property type="match status" value="1"/>
</dbReference>
<proteinExistence type="inferred from homology"/>
<dbReference type="GO" id="GO:0003677">
    <property type="term" value="F:DNA binding"/>
    <property type="evidence" value="ECO:0007669"/>
    <property type="project" value="UniProtKB-KW"/>
</dbReference>
<dbReference type="GO" id="GO:0030170">
    <property type="term" value="F:pyridoxal phosphate binding"/>
    <property type="evidence" value="ECO:0007669"/>
    <property type="project" value="InterPro"/>
</dbReference>
<evidence type="ECO:0000313" key="7">
    <source>
        <dbReference type="EMBL" id="GGY49962.1"/>
    </source>
</evidence>
<dbReference type="Gene3D" id="1.10.10.10">
    <property type="entry name" value="Winged helix-like DNA-binding domain superfamily/Winged helix DNA-binding domain"/>
    <property type="match status" value="1"/>
</dbReference>
<name>A0A411X3D3_9BURK</name>
<evidence type="ECO:0000313" key="8">
    <source>
        <dbReference type="EMBL" id="QBI03434.1"/>
    </source>
</evidence>
<accession>A0A411X3D3</accession>
<dbReference type="PANTHER" id="PTHR46577">
    <property type="entry name" value="HTH-TYPE TRANSCRIPTIONAL REGULATORY PROTEIN GABR"/>
    <property type="match status" value="1"/>
</dbReference>
<dbReference type="InterPro" id="IPR015424">
    <property type="entry name" value="PyrdxlP-dep_Trfase"/>
</dbReference>
<evidence type="ECO:0000256" key="4">
    <source>
        <dbReference type="ARBA" id="ARBA00023125"/>
    </source>
</evidence>
<gene>
    <name evidence="8" type="ORF">EYF70_23375</name>
    <name evidence="7" type="ORF">GCM10007387_35280</name>
</gene>
<keyword evidence="3" id="KW-0805">Transcription regulation</keyword>
<dbReference type="RefSeq" id="WP_131147532.1">
    <property type="nucleotide sequence ID" value="NZ_BMWV01000008.1"/>
</dbReference>
<reference evidence="7" key="1">
    <citation type="journal article" date="2014" name="Int. J. Syst. Evol. Microbiol.">
        <title>Complete genome sequence of Corynebacterium casei LMG S-19264T (=DSM 44701T), isolated from a smear-ripened cheese.</title>
        <authorList>
            <consortium name="US DOE Joint Genome Institute (JGI-PGF)"/>
            <person name="Walter F."/>
            <person name="Albersmeier A."/>
            <person name="Kalinowski J."/>
            <person name="Ruckert C."/>
        </authorList>
    </citation>
    <scope>NUCLEOTIDE SEQUENCE</scope>
    <source>
        <strain evidence="7">KCTC 12343</strain>
    </source>
</reference>
<dbReference type="Proteomes" id="UP000628442">
    <property type="component" value="Unassembled WGS sequence"/>
</dbReference>
<dbReference type="CDD" id="cd00609">
    <property type="entry name" value="AAT_like"/>
    <property type="match status" value="1"/>
</dbReference>